<accession>A0ABX1VKM1</accession>
<dbReference type="PANTHER" id="PTHR43877">
    <property type="entry name" value="AMINOALKYLPHOSPHONATE N-ACETYLTRANSFERASE-RELATED-RELATED"/>
    <property type="match status" value="1"/>
</dbReference>
<dbReference type="PROSITE" id="PS51186">
    <property type="entry name" value="GNAT"/>
    <property type="match status" value="1"/>
</dbReference>
<reference evidence="4 5" key="1">
    <citation type="journal article" date="2020" name="Syst. Appl. Microbiol.">
        <title>Alienimonas chondri sp. nov., a novel planctomycete isolated from the biofilm of the red alga Chondrus crispus.</title>
        <authorList>
            <person name="Vitorino I."/>
            <person name="Albuquerque L."/>
            <person name="Wiegand S."/>
            <person name="Kallscheuer N."/>
            <person name="da Costa M.S."/>
            <person name="Lobo-da-Cunha A."/>
            <person name="Jogler C."/>
            <person name="Lage O.M."/>
        </authorList>
    </citation>
    <scope>NUCLEOTIDE SEQUENCE [LARGE SCALE GENOMIC DNA]</scope>
    <source>
        <strain evidence="4 5">LzC2</strain>
    </source>
</reference>
<keyword evidence="1" id="KW-0808">Transferase</keyword>
<evidence type="ECO:0000313" key="5">
    <source>
        <dbReference type="Proteomes" id="UP000609651"/>
    </source>
</evidence>
<dbReference type="CDD" id="cd04301">
    <property type="entry name" value="NAT_SF"/>
    <property type="match status" value="1"/>
</dbReference>
<dbReference type="Pfam" id="PF00583">
    <property type="entry name" value="Acetyltransf_1"/>
    <property type="match status" value="1"/>
</dbReference>
<dbReference type="InterPro" id="IPR000182">
    <property type="entry name" value="GNAT_dom"/>
</dbReference>
<protein>
    <recommendedName>
        <fullName evidence="3">N-acetyltransferase domain-containing protein</fullName>
    </recommendedName>
</protein>
<feature type="domain" description="N-acetyltransferase" evidence="3">
    <location>
        <begin position="7"/>
        <end position="163"/>
    </location>
</feature>
<dbReference type="Proteomes" id="UP000609651">
    <property type="component" value="Unassembled WGS sequence"/>
</dbReference>
<dbReference type="SUPFAM" id="SSF55729">
    <property type="entry name" value="Acyl-CoA N-acyltransferases (Nat)"/>
    <property type="match status" value="1"/>
</dbReference>
<dbReference type="InterPro" id="IPR016181">
    <property type="entry name" value="Acyl_CoA_acyltransferase"/>
</dbReference>
<organism evidence="4 5">
    <name type="scientific">Alienimonas chondri</name>
    <dbReference type="NCBI Taxonomy" id="2681879"/>
    <lineage>
        <taxon>Bacteria</taxon>
        <taxon>Pseudomonadati</taxon>
        <taxon>Planctomycetota</taxon>
        <taxon>Planctomycetia</taxon>
        <taxon>Planctomycetales</taxon>
        <taxon>Planctomycetaceae</taxon>
        <taxon>Alienimonas</taxon>
    </lineage>
</organism>
<name>A0ABX1VKM1_9PLAN</name>
<dbReference type="EMBL" id="WTPX01000188">
    <property type="protein sequence ID" value="NNJ27713.1"/>
    <property type="molecule type" value="Genomic_DNA"/>
</dbReference>
<dbReference type="RefSeq" id="WP_171189619.1">
    <property type="nucleotide sequence ID" value="NZ_WTPX01000188.1"/>
</dbReference>
<dbReference type="Gene3D" id="3.40.630.30">
    <property type="match status" value="1"/>
</dbReference>
<comment type="caution">
    <text evidence="4">The sequence shown here is derived from an EMBL/GenBank/DDBJ whole genome shotgun (WGS) entry which is preliminary data.</text>
</comment>
<evidence type="ECO:0000256" key="1">
    <source>
        <dbReference type="ARBA" id="ARBA00022679"/>
    </source>
</evidence>
<sequence length="163" mass="17849">MTDTPDYAAAPATPDDAAALVDFNVRLAAETESKTLDPDVVFAGVSAALADPNKALYFVARPVADPAGPPIGCLMVTWEWSDWRNGAFWWIQSVYVHPDHRGRGVFRTLLNHATTASEQAGAVGLRLYAERENHAAHRAYRRCGFVEPGYIVFERCPSGTTEL</sequence>
<evidence type="ECO:0000259" key="3">
    <source>
        <dbReference type="PROSITE" id="PS51186"/>
    </source>
</evidence>
<dbReference type="InterPro" id="IPR050832">
    <property type="entry name" value="Bact_Acetyltransf"/>
</dbReference>
<gene>
    <name evidence="4" type="ORF">LzC2_38210</name>
</gene>
<keyword evidence="5" id="KW-1185">Reference proteome</keyword>
<evidence type="ECO:0000313" key="4">
    <source>
        <dbReference type="EMBL" id="NNJ27713.1"/>
    </source>
</evidence>
<proteinExistence type="predicted"/>
<keyword evidence="2" id="KW-0012">Acyltransferase</keyword>
<dbReference type="PANTHER" id="PTHR43877:SF2">
    <property type="entry name" value="AMINOALKYLPHOSPHONATE N-ACETYLTRANSFERASE-RELATED"/>
    <property type="match status" value="1"/>
</dbReference>
<evidence type="ECO:0000256" key="2">
    <source>
        <dbReference type="ARBA" id="ARBA00023315"/>
    </source>
</evidence>